<reference evidence="3" key="1">
    <citation type="submission" date="2023-03" db="EMBL/GenBank/DDBJ databases">
        <authorList>
            <person name="Steffen K."/>
            <person name="Cardenas P."/>
        </authorList>
    </citation>
    <scope>NUCLEOTIDE SEQUENCE</scope>
</reference>
<dbReference type="GO" id="GO:0004674">
    <property type="term" value="F:protein serine/threonine kinase activity"/>
    <property type="evidence" value="ECO:0007669"/>
    <property type="project" value="TreeGrafter"/>
</dbReference>
<dbReference type="GO" id="GO:0005524">
    <property type="term" value="F:ATP binding"/>
    <property type="evidence" value="ECO:0007669"/>
    <property type="project" value="InterPro"/>
</dbReference>
<feature type="region of interest" description="Disordered" evidence="1">
    <location>
        <begin position="515"/>
        <end position="539"/>
    </location>
</feature>
<dbReference type="Proteomes" id="UP001174909">
    <property type="component" value="Unassembled WGS sequence"/>
</dbReference>
<dbReference type="InterPro" id="IPR051681">
    <property type="entry name" value="Ser/Thr_Kinases-Pseudokinases"/>
</dbReference>
<evidence type="ECO:0000313" key="4">
    <source>
        <dbReference type="Proteomes" id="UP001174909"/>
    </source>
</evidence>
<keyword evidence="3" id="KW-0418">Kinase</keyword>
<proteinExistence type="predicted"/>
<dbReference type="AlphaFoldDB" id="A0AA35TQW4"/>
<evidence type="ECO:0000313" key="3">
    <source>
        <dbReference type="EMBL" id="CAI8052770.1"/>
    </source>
</evidence>
<dbReference type="Gene3D" id="1.10.510.10">
    <property type="entry name" value="Transferase(Phosphotransferase) domain 1"/>
    <property type="match status" value="1"/>
</dbReference>
<feature type="compositionally biased region" description="Basic and acidic residues" evidence="1">
    <location>
        <begin position="515"/>
        <end position="526"/>
    </location>
</feature>
<dbReference type="InterPro" id="IPR001245">
    <property type="entry name" value="Ser-Thr/Tyr_kinase_cat_dom"/>
</dbReference>
<name>A0AA35TQW4_GEOBA</name>
<feature type="domain" description="Protein kinase" evidence="2">
    <location>
        <begin position="151"/>
        <end position="394"/>
    </location>
</feature>
<gene>
    <name evidence="3" type="ORF">GBAR_LOCUS28880</name>
</gene>
<comment type="caution">
    <text evidence="3">The sequence shown here is derived from an EMBL/GenBank/DDBJ whole genome shotgun (WGS) entry which is preliminary data.</text>
</comment>
<sequence>MPTLKLQMEKYRTELGDFEQHTSAEVLKNIQFAIAQPDSVAIFAILPQHNLNQFAVSDIRLLKHKIAEKADLEQAAVSTYMIVESSVKIIFSNSKCTCTRTVTPPALQKSGSRSHMRQMRPSVSLLSSSASECSRLAEDGLPVIACSQVKVHQHKVIMNGDSAVICKAQFLSLSCAAKYIHPELSKCSKWQVEDFERGCKLLQNIRHPNIVLPFGICYDESVVGPILIMELMDLNLKDFLEKSHQSPLPLHSQLDLCSDVAQGLEYLHSNNIIHSNLNATNVLVKGGRAKIGGVTSLQLVCLVSHLAVEFYNEDIDCFSFGVLALHVVTRKMPQPLTKILEPEDATINEVTRYKISLDKVDDNHPMRQLTVDCLNDVSFQRPSAGELCKRLSEMSKSAGYRKSQMADLLSTKLVNLQIKFTQNAIHKNEQEQRKLLEQLQKKDEEKREAEMKMEVDRENMQNTITMLTLHNKDLEGKVAAASKELDDKKTEVNKISADEAEKTATMLAKIKDLETEKAGYKERAEEADSGLARYLSQQH</sequence>
<dbReference type="Pfam" id="PF07714">
    <property type="entry name" value="PK_Tyr_Ser-Thr"/>
    <property type="match status" value="1"/>
</dbReference>
<dbReference type="InterPro" id="IPR011009">
    <property type="entry name" value="Kinase-like_dom_sf"/>
</dbReference>
<dbReference type="EMBL" id="CASHTH010004039">
    <property type="protein sequence ID" value="CAI8052770.1"/>
    <property type="molecule type" value="Genomic_DNA"/>
</dbReference>
<evidence type="ECO:0000259" key="2">
    <source>
        <dbReference type="PROSITE" id="PS50011"/>
    </source>
</evidence>
<accession>A0AA35TQW4</accession>
<protein>
    <submittedName>
        <fullName evidence="3">Dual specificity protein kinase shkE</fullName>
    </submittedName>
</protein>
<organism evidence="3 4">
    <name type="scientific">Geodia barretti</name>
    <name type="common">Barrett's horny sponge</name>
    <dbReference type="NCBI Taxonomy" id="519541"/>
    <lineage>
        <taxon>Eukaryota</taxon>
        <taxon>Metazoa</taxon>
        <taxon>Porifera</taxon>
        <taxon>Demospongiae</taxon>
        <taxon>Heteroscleromorpha</taxon>
        <taxon>Tetractinellida</taxon>
        <taxon>Astrophorina</taxon>
        <taxon>Geodiidae</taxon>
        <taxon>Geodia</taxon>
    </lineage>
</organism>
<dbReference type="PROSITE" id="PS50011">
    <property type="entry name" value="PROTEIN_KINASE_DOM"/>
    <property type="match status" value="1"/>
</dbReference>
<dbReference type="PANTHER" id="PTHR44329">
    <property type="entry name" value="SERINE/THREONINE-PROTEIN KINASE TNNI3K-RELATED"/>
    <property type="match status" value="1"/>
</dbReference>
<keyword evidence="3" id="KW-0808">Transferase</keyword>
<dbReference type="SUPFAM" id="SSF56112">
    <property type="entry name" value="Protein kinase-like (PK-like)"/>
    <property type="match status" value="1"/>
</dbReference>
<keyword evidence="4" id="KW-1185">Reference proteome</keyword>
<dbReference type="Gene3D" id="3.30.200.20">
    <property type="entry name" value="Phosphorylase Kinase, domain 1"/>
    <property type="match status" value="1"/>
</dbReference>
<evidence type="ECO:0000256" key="1">
    <source>
        <dbReference type="SAM" id="MobiDB-lite"/>
    </source>
</evidence>
<dbReference type="InterPro" id="IPR000719">
    <property type="entry name" value="Prot_kinase_dom"/>
</dbReference>